<keyword evidence="3" id="KW-1185">Reference proteome</keyword>
<organism evidence="2 3">
    <name type="scientific">Chitinophaga flava</name>
    <dbReference type="NCBI Taxonomy" id="2259036"/>
    <lineage>
        <taxon>Bacteria</taxon>
        <taxon>Pseudomonadati</taxon>
        <taxon>Bacteroidota</taxon>
        <taxon>Chitinophagia</taxon>
        <taxon>Chitinophagales</taxon>
        <taxon>Chitinophagaceae</taxon>
        <taxon>Chitinophaga</taxon>
    </lineage>
</organism>
<keyword evidence="1" id="KW-1133">Transmembrane helix</keyword>
<evidence type="ECO:0000313" key="3">
    <source>
        <dbReference type="Proteomes" id="UP000253410"/>
    </source>
</evidence>
<feature type="transmembrane region" description="Helical" evidence="1">
    <location>
        <begin position="97"/>
        <end position="116"/>
    </location>
</feature>
<evidence type="ECO:0000313" key="2">
    <source>
        <dbReference type="EMBL" id="RBL88469.1"/>
    </source>
</evidence>
<dbReference type="OrthoDB" id="9808690at2"/>
<dbReference type="Pfam" id="PF13630">
    <property type="entry name" value="SdpI"/>
    <property type="match status" value="1"/>
</dbReference>
<dbReference type="InterPro" id="IPR025962">
    <property type="entry name" value="SdpI/YhfL"/>
</dbReference>
<gene>
    <name evidence="2" type="ORF">DF182_17930</name>
</gene>
<dbReference type="PIRSF" id="PIRSF038959">
    <property type="entry name" value="SdpI"/>
    <property type="match status" value="1"/>
</dbReference>
<keyword evidence="1" id="KW-0812">Transmembrane</keyword>
<feature type="transmembrane region" description="Helical" evidence="1">
    <location>
        <begin position="122"/>
        <end position="141"/>
    </location>
</feature>
<proteinExistence type="predicted"/>
<dbReference type="AlphaFoldDB" id="A0A365XQ38"/>
<name>A0A365XQ38_9BACT</name>
<dbReference type="Proteomes" id="UP000253410">
    <property type="component" value="Unassembled WGS sequence"/>
</dbReference>
<feature type="transmembrane region" description="Helical" evidence="1">
    <location>
        <begin position="172"/>
        <end position="191"/>
    </location>
</feature>
<dbReference type="RefSeq" id="WP_113617213.1">
    <property type="nucleotide sequence ID" value="NZ_QFFJ01000002.1"/>
</dbReference>
<feature type="transmembrane region" description="Helical" evidence="1">
    <location>
        <begin position="197"/>
        <end position="214"/>
    </location>
</feature>
<evidence type="ECO:0000256" key="1">
    <source>
        <dbReference type="SAM" id="Phobius"/>
    </source>
</evidence>
<sequence length="224" mass="25527">MKQTNALKEFLILALLLLPMAYLAIIWNNLPVDIPTSFDRSGNPEGINGRTGFLLLMIFQFVTNALIYALFRYIPPEESNSPVVSTVEQREYYRVRFAIHIYLALFSCLIIFMVSLGKPFEMARWAFVMIGVLVIGIGLYLRKLQTTPNHYIGVRTPWTLQSGEIWTKTHQMAATLWISAGVVMIIISFFLPLITGVFLIFFGAIVLAALPYIYSFRLYNKDKG</sequence>
<keyword evidence="1" id="KW-0472">Membrane</keyword>
<accession>A0A365XQ38</accession>
<dbReference type="GO" id="GO:0009636">
    <property type="term" value="P:response to toxic substance"/>
    <property type="evidence" value="ECO:0007669"/>
    <property type="project" value="TreeGrafter"/>
</dbReference>
<protein>
    <submittedName>
        <fullName evidence="2">Uncharacterized protein</fullName>
    </submittedName>
</protein>
<dbReference type="PANTHER" id="PTHR37810">
    <property type="entry name" value="IMMUNITY PROTEIN SDPI"/>
    <property type="match status" value="1"/>
</dbReference>
<reference evidence="2 3" key="1">
    <citation type="submission" date="2018-05" db="EMBL/GenBank/DDBJ databases">
        <title>Chitinophaga sp. K3CV102501T nov., isolated from isolated from a monsoon evergreen broad-leaved forest soil.</title>
        <authorList>
            <person name="Lv Y."/>
        </authorList>
    </citation>
    <scope>NUCLEOTIDE SEQUENCE [LARGE SCALE GENOMIC DNA]</scope>
    <source>
        <strain evidence="2 3">GDMCC 1.1325</strain>
    </source>
</reference>
<dbReference type="EMBL" id="QFFJ01000002">
    <property type="protein sequence ID" value="RBL88469.1"/>
    <property type="molecule type" value="Genomic_DNA"/>
</dbReference>
<comment type="caution">
    <text evidence="2">The sequence shown here is derived from an EMBL/GenBank/DDBJ whole genome shotgun (WGS) entry which is preliminary data.</text>
</comment>
<dbReference type="PANTHER" id="PTHR37810:SF5">
    <property type="entry name" value="IMMUNITY PROTEIN SDPI"/>
    <property type="match status" value="1"/>
</dbReference>
<feature type="transmembrane region" description="Helical" evidence="1">
    <location>
        <begin position="47"/>
        <end position="71"/>
    </location>
</feature>
<dbReference type="InterPro" id="IPR026272">
    <property type="entry name" value="SdpI"/>
</dbReference>